<reference evidence="1" key="1">
    <citation type="submission" date="2020-02" db="EMBL/GenBank/DDBJ databases">
        <authorList>
            <person name="Meier V. D."/>
        </authorList>
    </citation>
    <scope>NUCLEOTIDE SEQUENCE</scope>
    <source>
        <strain evidence="1">AVDCRST_MAG85</strain>
    </source>
</reference>
<name>A0A6J4TUU6_9ACTN</name>
<evidence type="ECO:0000313" key="1">
    <source>
        <dbReference type="EMBL" id="CAA9532718.1"/>
    </source>
</evidence>
<protein>
    <submittedName>
        <fullName evidence="1">Uncharacterized protein</fullName>
    </submittedName>
</protein>
<sequence length="36" mass="3940">MLAGRTTQYEPTNGRVTLETFLLLAATRVPFVLTSA</sequence>
<proteinExistence type="predicted"/>
<dbReference type="EMBL" id="CADCVT010000430">
    <property type="protein sequence ID" value="CAA9532718.1"/>
    <property type="molecule type" value="Genomic_DNA"/>
</dbReference>
<dbReference type="AlphaFoldDB" id="A0A6J4TUU6"/>
<organism evidence="1">
    <name type="scientific">uncultured Solirubrobacteraceae bacterium</name>
    <dbReference type="NCBI Taxonomy" id="1162706"/>
    <lineage>
        <taxon>Bacteria</taxon>
        <taxon>Bacillati</taxon>
        <taxon>Actinomycetota</taxon>
        <taxon>Thermoleophilia</taxon>
        <taxon>Solirubrobacterales</taxon>
        <taxon>Solirubrobacteraceae</taxon>
        <taxon>environmental samples</taxon>
    </lineage>
</organism>
<accession>A0A6J4TUU6</accession>
<gene>
    <name evidence="1" type="ORF">AVDCRST_MAG85-3825</name>
</gene>